<dbReference type="EMBL" id="JANEYG010000043">
    <property type="protein sequence ID" value="KAJ8916344.1"/>
    <property type="molecule type" value="Genomic_DNA"/>
</dbReference>
<feature type="compositionally biased region" description="Polar residues" evidence="5">
    <location>
        <begin position="123"/>
        <end position="135"/>
    </location>
</feature>
<dbReference type="PANTHER" id="PTHR12489:SF1">
    <property type="entry name" value="LP10272P"/>
    <property type="match status" value="1"/>
</dbReference>
<dbReference type="AlphaFoldDB" id="A0AAV8VQ74"/>
<evidence type="ECO:0000256" key="1">
    <source>
        <dbReference type="ARBA" id="ARBA00004141"/>
    </source>
</evidence>
<evidence type="ECO:0000256" key="2">
    <source>
        <dbReference type="ARBA" id="ARBA00022692"/>
    </source>
</evidence>
<dbReference type="InterPro" id="IPR019372">
    <property type="entry name" value="LHFPL"/>
</dbReference>
<organism evidence="7 8">
    <name type="scientific">Exocentrus adspersus</name>
    <dbReference type="NCBI Taxonomy" id="1586481"/>
    <lineage>
        <taxon>Eukaryota</taxon>
        <taxon>Metazoa</taxon>
        <taxon>Ecdysozoa</taxon>
        <taxon>Arthropoda</taxon>
        <taxon>Hexapoda</taxon>
        <taxon>Insecta</taxon>
        <taxon>Pterygota</taxon>
        <taxon>Neoptera</taxon>
        <taxon>Endopterygota</taxon>
        <taxon>Coleoptera</taxon>
        <taxon>Polyphaga</taxon>
        <taxon>Cucujiformia</taxon>
        <taxon>Chrysomeloidea</taxon>
        <taxon>Cerambycidae</taxon>
        <taxon>Lamiinae</taxon>
        <taxon>Acanthocinini</taxon>
        <taxon>Exocentrus</taxon>
    </lineage>
</organism>
<accession>A0AAV8VQ74</accession>
<keyword evidence="3 6" id="KW-1133">Transmembrane helix</keyword>
<keyword evidence="2 6" id="KW-0812">Transmembrane</keyword>
<feature type="transmembrane region" description="Helical" evidence="6">
    <location>
        <begin position="45"/>
        <end position="68"/>
    </location>
</feature>
<sequence>MPSFKTVCMIGGCAVFPVGWSDESVRRVCGPSADRYALGTCGVRWAYLLAAIGCLDAIILATLAFILATRHVRLQPDPHYAAATSLFKGEMNSAFVGDSASVAGSRKSMSIHPVLLMHPGQDDTYSQFSQRTVPRSTHSSHYSHPHSLHRNFQL</sequence>
<proteinExistence type="predicted"/>
<evidence type="ECO:0000313" key="7">
    <source>
        <dbReference type="EMBL" id="KAJ8916344.1"/>
    </source>
</evidence>
<evidence type="ECO:0000256" key="4">
    <source>
        <dbReference type="ARBA" id="ARBA00023136"/>
    </source>
</evidence>
<keyword evidence="4 6" id="KW-0472">Membrane</keyword>
<feature type="region of interest" description="Disordered" evidence="5">
    <location>
        <begin position="123"/>
        <end position="154"/>
    </location>
</feature>
<dbReference type="PANTHER" id="PTHR12489">
    <property type="entry name" value="LIPOMA HMGIC FUSION PARTNER-LIKE PROTEIN"/>
    <property type="match status" value="1"/>
</dbReference>
<evidence type="ECO:0000313" key="8">
    <source>
        <dbReference type="Proteomes" id="UP001159042"/>
    </source>
</evidence>
<gene>
    <name evidence="7" type="ORF">NQ315_005039</name>
</gene>
<evidence type="ECO:0000256" key="6">
    <source>
        <dbReference type="SAM" id="Phobius"/>
    </source>
</evidence>
<dbReference type="GO" id="GO:0007605">
    <property type="term" value="P:sensory perception of sound"/>
    <property type="evidence" value="ECO:0007669"/>
    <property type="project" value="TreeGrafter"/>
</dbReference>
<feature type="compositionally biased region" description="Basic residues" evidence="5">
    <location>
        <begin position="141"/>
        <end position="154"/>
    </location>
</feature>
<evidence type="ECO:0000256" key="3">
    <source>
        <dbReference type="ARBA" id="ARBA00022989"/>
    </source>
</evidence>
<comment type="caution">
    <text evidence="7">The sequence shown here is derived from an EMBL/GenBank/DDBJ whole genome shotgun (WGS) entry which is preliminary data.</text>
</comment>
<reference evidence="7 8" key="1">
    <citation type="journal article" date="2023" name="Insect Mol. Biol.">
        <title>Genome sequencing provides insights into the evolution of gene families encoding plant cell wall-degrading enzymes in longhorned beetles.</title>
        <authorList>
            <person name="Shin N.R."/>
            <person name="Okamura Y."/>
            <person name="Kirsch R."/>
            <person name="Pauchet Y."/>
        </authorList>
    </citation>
    <scope>NUCLEOTIDE SEQUENCE [LARGE SCALE GENOMIC DNA]</scope>
    <source>
        <strain evidence="7">EAD_L_NR</strain>
    </source>
</reference>
<dbReference type="Pfam" id="PF10242">
    <property type="entry name" value="L_HMGIC_fpl"/>
    <property type="match status" value="1"/>
</dbReference>
<protein>
    <submittedName>
        <fullName evidence="7">Uncharacterized protein</fullName>
    </submittedName>
</protein>
<dbReference type="GO" id="GO:0005886">
    <property type="term" value="C:plasma membrane"/>
    <property type="evidence" value="ECO:0007669"/>
    <property type="project" value="TreeGrafter"/>
</dbReference>
<name>A0AAV8VQ74_9CUCU</name>
<comment type="subcellular location">
    <subcellularLocation>
        <location evidence="1">Membrane</location>
        <topology evidence="1">Multi-pass membrane protein</topology>
    </subcellularLocation>
</comment>
<dbReference type="Proteomes" id="UP001159042">
    <property type="component" value="Unassembled WGS sequence"/>
</dbReference>
<keyword evidence="8" id="KW-1185">Reference proteome</keyword>
<evidence type="ECO:0000256" key="5">
    <source>
        <dbReference type="SAM" id="MobiDB-lite"/>
    </source>
</evidence>